<name>A0A0F0LIX3_9MICO</name>
<evidence type="ECO:0000256" key="2">
    <source>
        <dbReference type="ARBA" id="ARBA00023125"/>
    </source>
</evidence>
<dbReference type="InterPro" id="IPR014757">
    <property type="entry name" value="Tscrpt_reg_IclR_C"/>
</dbReference>
<dbReference type="RefSeq" id="WP_045272760.1">
    <property type="nucleotide sequence ID" value="NZ_JYIX01000037.1"/>
</dbReference>
<dbReference type="PATRIC" id="fig|582680.6.peg.2771"/>
<dbReference type="EMBL" id="JYIX01000037">
    <property type="protein sequence ID" value="KJL32230.1"/>
    <property type="molecule type" value="Genomic_DNA"/>
</dbReference>
<dbReference type="Proteomes" id="UP000033740">
    <property type="component" value="Unassembled WGS sequence"/>
</dbReference>
<organism evidence="5 6">
    <name type="scientific">Microbacterium azadirachtae</name>
    <dbReference type="NCBI Taxonomy" id="582680"/>
    <lineage>
        <taxon>Bacteria</taxon>
        <taxon>Bacillati</taxon>
        <taxon>Actinomycetota</taxon>
        <taxon>Actinomycetes</taxon>
        <taxon>Micrococcales</taxon>
        <taxon>Microbacteriaceae</taxon>
        <taxon>Microbacterium</taxon>
    </lineage>
</organism>
<dbReference type="PANTHER" id="PTHR30136:SF35">
    <property type="entry name" value="HTH-TYPE TRANSCRIPTIONAL REGULATOR RV1719"/>
    <property type="match status" value="1"/>
</dbReference>
<dbReference type="SUPFAM" id="SSF55781">
    <property type="entry name" value="GAF domain-like"/>
    <property type="match status" value="1"/>
</dbReference>
<keyword evidence="3" id="KW-0804">Transcription</keyword>
<dbReference type="GO" id="GO:0045892">
    <property type="term" value="P:negative regulation of DNA-templated transcription"/>
    <property type="evidence" value="ECO:0007669"/>
    <property type="project" value="TreeGrafter"/>
</dbReference>
<dbReference type="InterPro" id="IPR036388">
    <property type="entry name" value="WH-like_DNA-bd_sf"/>
</dbReference>
<dbReference type="STRING" id="582680.RS86_02702"/>
<sequence length="250" mass="26096">MSAPSSLSQGLALLGSAVVREQAGRSGYNASRLADATGIERSRVSRLTQELRALRFLQRDEDAVLRAGDAYFGIAAALDAPWLRTARQELRTLASTLRMTARVCAADGAAALVLRAEAGIGATDLSTRYGTVTPIWGTGAGRALLWDHSPEQLAELLQDVQFVGVGGPAAARTTGEVQALLERDRAAGVISAVDEYAEGVAEFALPVLGRSGIVASIAISGAPQGSRRTRAALTALGEVRDRLSASASRQ</sequence>
<keyword evidence="1" id="KW-0805">Transcription regulation</keyword>
<dbReference type="InterPro" id="IPR005471">
    <property type="entry name" value="Tscrpt_reg_IclR_N"/>
</dbReference>
<dbReference type="Pfam" id="PF09339">
    <property type="entry name" value="HTH_IclR"/>
    <property type="match status" value="1"/>
</dbReference>
<reference evidence="5 6" key="1">
    <citation type="submission" date="2015-02" db="EMBL/GenBank/DDBJ databases">
        <title>Draft genome sequences of ten Microbacterium spp. with emphasis on heavy metal contaminated environments.</title>
        <authorList>
            <person name="Corretto E."/>
        </authorList>
    </citation>
    <scope>NUCLEOTIDE SEQUENCE [LARGE SCALE GENOMIC DNA]</scope>
    <source>
        <strain evidence="5 6">ARN176</strain>
    </source>
</reference>
<dbReference type="InterPro" id="IPR029016">
    <property type="entry name" value="GAF-like_dom_sf"/>
</dbReference>
<dbReference type="GO" id="GO:0003700">
    <property type="term" value="F:DNA-binding transcription factor activity"/>
    <property type="evidence" value="ECO:0007669"/>
    <property type="project" value="TreeGrafter"/>
</dbReference>
<proteinExistence type="predicted"/>
<evidence type="ECO:0000313" key="6">
    <source>
        <dbReference type="Proteomes" id="UP000033740"/>
    </source>
</evidence>
<evidence type="ECO:0000313" key="5">
    <source>
        <dbReference type="EMBL" id="KJL32230.1"/>
    </source>
</evidence>
<dbReference type="Gene3D" id="3.30.450.40">
    <property type="match status" value="1"/>
</dbReference>
<dbReference type="Gene3D" id="1.10.10.10">
    <property type="entry name" value="Winged helix-like DNA-binding domain superfamily/Winged helix DNA-binding domain"/>
    <property type="match status" value="1"/>
</dbReference>
<dbReference type="AlphaFoldDB" id="A0A0F0LIX3"/>
<gene>
    <name evidence="5" type="primary">kdgR_3</name>
    <name evidence="5" type="ORF">RS86_02702</name>
</gene>
<dbReference type="InterPro" id="IPR050707">
    <property type="entry name" value="HTH_MetabolicPath_Reg"/>
</dbReference>
<dbReference type="GO" id="GO:0003677">
    <property type="term" value="F:DNA binding"/>
    <property type="evidence" value="ECO:0007669"/>
    <property type="project" value="UniProtKB-KW"/>
</dbReference>
<protein>
    <submittedName>
        <fullName evidence="5">Pectin degradation repressor protein KdgR</fullName>
    </submittedName>
</protein>
<dbReference type="Pfam" id="PF01614">
    <property type="entry name" value="IclR_C"/>
    <property type="match status" value="1"/>
</dbReference>
<keyword evidence="2" id="KW-0238">DNA-binding</keyword>
<evidence type="ECO:0000256" key="1">
    <source>
        <dbReference type="ARBA" id="ARBA00023015"/>
    </source>
</evidence>
<dbReference type="PANTHER" id="PTHR30136">
    <property type="entry name" value="HELIX-TURN-HELIX TRANSCRIPTIONAL REGULATOR, ICLR FAMILY"/>
    <property type="match status" value="1"/>
</dbReference>
<keyword evidence="6" id="KW-1185">Reference proteome</keyword>
<evidence type="ECO:0000259" key="4">
    <source>
        <dbReference type="PROSITE" id="PS51078"/>
    </source>
</evidence>
<evidence type="ECO:0000256" key="3">
    <source>
        <dbReference type="ARBA" id="ARBA00023163"/>
    </source>
</evidence>
<dbReference type="PROSITE" id="PS51078">
    <property type="entry name" value="ICLR_ED"/>
    <property type="match status" value="1"/>
</dbReference>
<feature type="domain" description="IclR-ED" evidence="4">
    <location>
        <begin position="63"/>
        <end position="250"/>
    </location>
</feature>
<accession>A0A0F0LIX3</accession>
<comment type="caution">
    <text evidence="5">The sequence shown here is derived from an EMBL/GenBank/DDBJ whole genome shotgun (WGS) entry which is preliminary data.</text>
</comment>